<dbReference type="Gene3D" id="1.10.150.240">
    <property type="entry name" value="Putative phosphatase, domain 2"/>
    <property type="match status" value="1"/>
</dbReference>
<comment type="caution">
    <text evidence="2">The sequence shown here is derived from an EMBL/GenBank/DDBJ whole genome shotgun (WGS) entry which is preliminary data.</text>
</comment>
<protein>
    <submittedName>
        <fullName evidence="2">2-haloacid dehalogenase</fullName>
        <ecNumber evidence="2">3.8.1.2</ecNumber>
    </submittedName>
</protein>
<dbReference type="EMBL" id="JACCCC010000001">
    <property type="protein sequence ID" value="NYE50770.1"/>
    <property type="molecule type" value="Genomic_DNA"/>
</dbReference>
<dbReference type="SFLD" id="SFLDS00003">
    <property type="entry name" value="Haloacid_Dehalogenase"/>
    <property type="match status" value="1"/>
</dbReference>
<evidence type="ECO:0000313" key="2">
    <source>
        <dbReference type="EMBL" id="NYE50770.1"/>
    </source>
</evidence>
<dbReference type="PRINTS" id="PR00413">
    <property type="entry name" value="HADHALOGNASE"/>
</dbReference>
<dbReference type="EC" id="3.8.1.2" evidence="2"/>
<evidence type="ECO:0000313" key="3">
    <source>
        <dbReference type="Proteomes" id="UP000589036"/>
    </source>
</evidence>
<dbReference type="InterPro" id="IPR023198">
    <property type="entry name" value="PGP-like_dom2"/>
</dbReference>
<sequence>MNTNTAGRPHVIAFDVVETLYPLDPLETLIERAGLPRGLRRHWFDRLLRDGFAVAASGGYRSFRDLAIGALEDVSGLNGHRLSGAAAAEVVDGFATLDARPDAEPAMRRAREAGVRVVTLTNGAAATTRTLLERSGLDAHVERVISVEEAGRWKTAPQPYHHAAEVCGVARNRLALVAAHGWDVHGARAAGLVTGWSSHLEDRFPRAFDAPDVTGDGLVEVVEGLLSLPD</sequence>
<dbReference type="InterPro" id="IPR036412">
    <property type="entry name" value="HAD-like_sf"/>
</dbReference>
<dbReference type="SUPFAM" id="SSF56784">
    <property type="entry name" value="HAD-like"/>
    <property type="match status" value="1"/>
</dbReference>
<dbReference type="InterPro" id="IPR006439">
    <property type="entry name" value="HAD-SF_hydro_IA"/>
</dbReference>
<dbReference type="Proteomes" id="UP000589036">
    <property type="component" value="Unassembled WGS sequence"/>
</dbReference>
<proteinExistence type="predicted"/>
<accession>A0A852U9Y0</accession>
<evidence type="ECO:0000256" key="1">
    <source>
        <dbReference type="ARBA" id="ARBA00022801"/>
    </source>
</evidence>
<dbReference type="Gene3D" id="3.40.50.1000">
    <property type="entry name" value="HAD superfamily/HAD-like"/>
    <property type="match status" value="1"/>
</dbReference>
<keyword evidence="3" id="KW-1185">Reference proteome</keyword>
<dbReference type="NCBIfam" id="TIGR01493">
    <property type="entry name" value="HAD-SF-IA-v2"/>
    <property type="match status" value="1"/>
</dbReference>
<dbReference type="PANTHER" id="PTHR43316:SF3">
    <property type="entry name" value="HALOACID DEHALOGENASE, TYPE II (AFU_ORTHOLOGUE AFUA_2G07750)-RELATED"/>
    <property type="match status" value="1"/>
</dbReference>
<keyword evidence="1 2" id="KW-0378">Hydrolase</keyword>
<dbReference type="RefSeq" id="WP_179646195.1">
    <property type="nucleotide sequence ID" value="NZ_BAAAYY010000045.1"/>
</dbReference>
<organism evidence="2 3">
    <name type="scientific">Spinactinospora alkalitolerans</name>
    <dbReference type="NCBI Taxonomy" id="687207"/>
    <lineage>
        <taxon>Bacteria</taxon>
        <taxon>Bacillati</taxon>
        <taxon>Actinomycetota</taxon>
        <taxon>Actinomycetes</taxon>
        <taxon>Streptosporangiales</taxon>
        <taxon>Nocardiopsidaceae</taxon>
        <taxon>Spinactinospora</taxon>
    </lineage>
</organism>
<gene>
    <name evidence="2" type="ORF">HDA32_005890</name>
</gene>
<dbReference type="Pfam" id="PF00702">
    <property type="entry name" value="Hydrolase"/>
    <property type="match status" value="1"/>
</dbReference>
<dbReference type="InterPro" id="IPR023214">
    <property type="entry name" value="HAD_sf"/>
</dbReference>
<name>A0A852U9Y0_9ACTN</name>
<dbReference type="InterPro" id="IPR051540">
    <property type="entry name" value="S-2-haloacid_dehalogenase"/>
</dbReference>
<dbReference type="GO" id="GO:0018784">
    <property type="term" value="F:(S)-2-haloacid dehalogenase activity"/>
    <property type="evidence" value="ECO:0007669"/>
    <property type="project" value="UniProtKB-EC"/>
</dbReference>
<dbReference type="AlphaFoldDB" id="A0A852U9Y0"/>
<dbReference type="SFLD" id="SFLDG01129">
    <property type="entry name" value="C1.5:_HAD__Beta-PGM__Phosphata"/>
    <property type="match status" value="1"/>
</dbReference>
<dbReference type="PANTHER" id="PTHR43316">
    <property type="entry name" value="HYDROLASE, HALOACID DELAHOGENASE-RELATED"/>
    <property type="match status" value="1"/>
</dbReference>
<reference evidence="2 3" key="1">
    <citation type="submission" date="2020-07" db="EMBL/GenBank/DDBJ databases">
        <title>Sequencing the genomes of 1000 actinobacteria strains.</title>
        <authorList>
            <person name="Klenk H.-P."/>
        </authorList>
    </citation>
    <scope>NUCLEOTIDE SEQUENCE [LARGE SCALE GENOMIC DNA]</scope>
    <source>
        <strain evidence="2 3">CXB654</strain>
    </source>
</reference>